<sequence length="437" mass="47786">MSKVIIVGGGLSGLAAAYWASEAGLEVYVVEAAHNLGGCHRTVTLEGRFFDLGDEYFDAQPSTLLELCSQVGLEPQPFPKLQRVVRLRGQDWVLPSGFNPATGYGLHQLATLPFGPGVKWRLAAERFVPAATVKDESLDAFVRRRLGLEIWEVLEPFLSAILGGPAEEAATPEAFAALLELERQGGLMVASRRLKTEGRWSLAGGMGSLVQALGTHLLSKARIFTGQEALAITRDKGRWQVHTPGGRLEAEAVVLALPAPRAARVFRPSAPQMTALLNQFPYRHSAKAFLLFRHTGPEAGPVEYYWAKTESYVGSSLRLSQLEPELTLALVQFIGDVAHTADAELSRLAQQDLSRYLQTQVRPLAAWVFRQPYSRPQFTPGHTRRLEALEQALVHAPGLFLTGSYLAGPGLARQIAYSHKITQHLLNFLALSALQAD</sequence>
<comment type="similarity">
    <text evidence="6">Belongs to the protoporphyrinogen/coproporphyrinogen oxidase family. Coproporphyrinogen III oxidase subfamily.</text>
</comment>
<proteinExistence type="inferred from homology"/>
<comment type="function">
    <text evidence="6">Involved in coproporphyrin-dependent heme b biosynthesis. Catalyzes the oxidation of coproporphyrinogen III to coproporphyrin III.</text>
</comment>
<evidence type="ECO:0000256" key="3">
    <source>
        <dbReference type="ARBA" id="ARBA00022827"/>
    </source>
</evidence>
<evidence type="ECO:0000256" key="4">
    <source>
        <dbReference type="ARBA" id="ARBA00023002"/>
    </source>
</evidence>
<keyword evidence="5 6" id="KW-0350">Heme biosynthesis</keyword>
<comment type="caution">
    <text evidence="8">The sequence shown here is derived from an EMBL/GenBank/DDBJ whole genome shotgun (WGS) entry which is preliminary data.</text>
</comment>
<dbReference type="InterPro" id="IPR004572">
    <property type="entry name" value="Protoporphyrinogen_oxidase"/>
</dbReference>
<keyword evidence="4 6" id="KW-0560">Oxidoreductase</keyword>
<keyword evidence="6" id="KW-0963">Cytoplasm</keyword>
<gene>
    <name evidence="8" type="primary">hemG</name>
    <name evidence="8" type="ORF">ENS82_03535</name>
</gene>
<dbReference type="UniPathway" id="UPA00252"/>
<keyword evidence="3 6" id="KW-0274">FAD</keyword>
<evidence type="ECO:0000256" key="2">
    <source>
        <dbReference type="ARBA" id="ARBA00022630"/>
    </source>
</evidence>
<dbReference type="GO" id="GO:0004729">
    <property type="term" value="F:oxygen-dependent protoporphyrinogen oxidase activity"/>
    <property type="evidence" value="ECO:0007669"/>
    <property type="project" value="UniProtKB-UniRule"/>
</dbReference>
<dbReference type="NCBIfam" id="TIGR00562">
    <property type="entry name" value="proto_IX_ox"/>
    <property type="match status" value="1"/>
</dbReference>
<evidence type="ECO:0000256" key="6">
    <source>
        <dbReference type="RuleBase" id="RU364052"/>
    </source>
</evidence>
<dbReference type="GO" id="GO:0006783">
    <property type="term" value="P:heme biosynthetic process"/>
    <property type="evidence" value="ECO:0007669"/>
    <property type="project" value="UniProtKB-UniRule"/>
</dbReference>
<accession>A0A7C3HHF6</accession>
<name>A0A7C3HHF6_MEIRU</name>
<evidence type="ECO:0000313" key="8">
    <source>
        <dbReference type="EMBL" id="HFG19780.1"/>
    </source>
</evidence>
<evidence type="ECO:0000259" key="7">
    <source>
        <dbReference type="Pfam" id="PF01593"/>
    </source>
</evidence>
<dbReference type="PANTHER" id="PTHR42923:SF3">
    <property type="entry name" value="PROTOPORPHYRINOGEN OXIDASE"/>
    <property type="match status" value="1"/>
</dbReference>
<comment type="cofactor">
    <cofactor evidence="1 6">
        <name>FAD</name>
        <dbReference type="ChEBI" id="CHEBI:57692"/>
    </cofactor>
</comment>
<dbReference type="Gene3D" id="1.10.3110.10">
    <property type="entry name" value="protoporphyrinogen ix oxidase, domain 3"/>
    <property type="match status" value="1"/>
</dbReference>
<comment type="catalytic activity">
    <reaction evidence="6">
        <text>coproporphyrinogen III + 3 O2 = coproporphyrin III + 3 H2O2</text>
        <dbReference type="Rhea" id="RHEA:43436"/>
        <dbReference type="ChEBI" id="CHEBI:15379"/>
        <dbReference type="ChEBI" id="CHEBI:16240"/>
        <dbReference type="ChEBI" id="CHEBI:57309"/>
        <dbReference type="ChEBI" id="CHEBI:131725"/>
        <dbReference type="EC" id="1.3.3.15"/>
    </reaction>
</comment>
<dbReference type="AlphaFoldDB" id="A0A7C3HHF6"/>
<feature type="domain" description="Amine oxidase" evidence="7">
    <location>
        <begin position="11"/>
        <end position="410"/>
    </location>
</feature>
<organism evidence="8">
    <name type="scientific">Meiothermus ruber</name>
    <dbReference type="NCBI Taxonomy" id="277"/>
    <lineage>
        <taxon>Bacteria</taxon>
        <taxon>Thermotogati</taxon>
        <taxon>Deinococcota</taxon>
        <taxon>Deinococci</taxon>
        <taxon>Thermales</taxon>
        <taxon>Thermaceae</taxon>
        <taxon>Meiothermus</taxon>
    </lineage>
</organism>
<comment type="pathway">
    <text evidence="6">Porphyrin-containing compound metabolism; protoheme biosynthesis.</text>
</comment>
<dbReference type="PANTHER" id="PTHR42923">
    <property type="entry name" value="PROTOPORPHYRINOGEN OXIDASE"/>
    <property type="match status" value="1"/>
</dbReference>
<dbReference type="Gene3D" id="3.50.50.60">
    <property type="entry name" value="FAD/NAD(P)-binding domain"/>
    <property type="match status" value="1"/>
</dbReference>
<protein>
    <recommendedName>
        <fullName evidence="6">Coproporphyrinogen III oxidase</fullName>
        <ecNumber evidence="6">1.3.3.15</ecNumber>
    </recommendedName>
</protein>
<reference evidence="8" key="1">
    <citation type="journal article" date="2020" name="mSystems">
        <title>Genome- and Community-Level Interaction Insights into Carbon Utilization and Element Cycling Functions of Hydrothermarchaeota in Hydrothermal Sediment.</title>
        <authorList>
            <person name="Zhou Z."/>
            <person name="Liu Y."/>
            <person name="Xu W."/>
            <person name="Pan J."/>
            <person name="Luo Z.H."/>
            <person name="Li M."/>
        </authorList>
    </citation>
    <scope>NUCLEOTIDE SEQUENCE [LARGE SCALE GENOMIC DNA]</scope>
    <source>
        <strain evidence="8">SpSt-524</strain>
    </source>
</reference>
<dbReference type="GO" id="GO:0005737">
    <property type="term" value="C:cytoplasm"/>
    <property type="evidence" value="ECO:0007669"/>
    <property type="project" value="UniProtKB-SubCell"/>
</dbReference>
<evidence type="ECO:0000256" key="5">
    <source>
        <dbReference type="ARBA" id="ARBA00023133"/>
    </source>
</evidence>
<dbReference type="InterPro" id="IPR036188">
    <property type="entry name" value="FAD/NAD-bd_sf"/>
</dbReference>
<keyword evidence="2 6" id="KW-0285">Flavoprotein</keyword>
<dbReference type="InterPro" id="IPR002937">
    <property type="entry name" value="Amino_oxidase"/>
</dbReference>
<dbReference type="EC" id="1.3.3.15" evidence="6"/>
<dbReference type="Gene3D" id="3.90.660.20">
    <property type="entry name" value="Protoporphyrinogen oxidase, mitochondrial, domain 2"/>
    <property type="match status" value="1"/>
</dbReference>
<evidence type="ECO:0000256" key="1">
    <source>
        <dbReference type="ARBA" id="ARBA00001974"/>
    </source>
</evidence>
<comment type="subcellular location">
    <subcellularLocation>
        <location evidence="6">Cytoplasm</location>
    </subcellularLocation>
</comment>
<dbReference type="Pfam" id="PF01593">
    <property type="entry name" value="Amino_oxidase"/>
    <property type="match status" value="1"/>
</dbReference>
<dbReference type="SUPFAM" id="SSF51905">
    <property type="entry name" value="FAD/NAD(P)-binding domain"/>
    <property type="match status" value="1"/>
</dbReference>
<dbReference type="EMBL" id="DSWI01000010">
    <property type="protein sequence ID" value="HFG19780.1"/>
    <property type="molecule type" value="Genomic_DNA"/>
</dbReference>
<dbReference type="InterPro" id="IPR050464">
    <property type="entry name" value="Zeta_carotene_desat/Oxidored"/>
</dbReference>